<dbReference type="EC" id="4.2.1.8" evidence="1"/>
<evidence type="ECO:0000313" key="1">
    <source>
        <dbReference type="EMBL" id="KAA6337112.1"/>
    </source>
</evidence>
<protein>
    <submittedName>
        <fullName evidence="1">Mannonate dehydratase</fullName>
        <ecNumber evidence="1">4.2.1.8</ecNumber>
    </submittedName>
</protein>
<dbReference type="AlphaFoldDB" id="A0A5J4RUL2"/>
<proteinExistence type="predicted"/>
<comment type="caution">
    <text evidence="1">The sequence shown here is derived from an EMBL/GenBank/DDBJ whole genome shotgun (WGS) entry which is preliminary data.</text>
</comment>
<feature type="non-terminal residue" evidence="1">
    <location>
        <position position="1"/>
    </location>
</feature>
<gene>
    <name evidence="1" type="ORF">EZS27_014768</name>
</gene>
<organism evidence="1">
    <name type="scientific">termite gut metagenome</name>
    <dbReference type="NCBI Taxonomy" id="433724"/>
    <lineage>
        <taxon>unclassified sequences</taxon>
        <taxon>metagenomes</taxon>
        <taxon>organismal metagenomes</taxon>
    </lineage>
</organism>
<sequence length="26" mass="2817">YNPGYSFLGRMFALAQVEGIIAAVND</sequence>
<dbReference type="EMBL" id="SNRY01000729">
    <property type="protein sequence ID" value="KAA6337112.1"/>
    <property type="molecule type" value="Genomic_DNA"/>
</dbReference>
<name>A0A5J4RUL2_9ZZZZ</name>
<accession>A0A5J4RUL2</accession>
<keyword evidence="1" id="KW-0456">Lyase</keyword>
<reference evidence="1" key="1">
    <citation type="submission" date="2019-03" db="EMBL/GenBank/DDBJ databases">
        <title>Single cell metagenomics reveals metabolic interactions within the superorganism composed of flagellate Streblomastix strix and complex community of Bacteroidetes bacteria on its surface.</title>
        <authorList>
            <person name="Treitli S.C."/>
            <person name="Kolisko M."/>
            <person name="Husnik F."/>
            <person name="Keeling P."/>
            <person name="Hampl V."/>
        </authorList>
    </citation>
    <scope>NUCLEOTIDE SEQUENCE</scope>
    <source>
        <strain evidence="1">STM</strain>
    </source>
</reference>
<dbReference type="GO" id="GO:0008927">
    <property type="term" value="F:mannonate dehydratase activity"/>
    <property type="evidence" value="ECO:0007669"/>
    <property type="project" value="UniProtKB-EC"/>
</dbReference>